<dbReference type="Proteomes" id="UP000325113">
    <property type="component" value="Unassembled WGS sequence"/>
</dbReference>
<dbReference type="InterPro" id="IPR006671">
    <property type="entry name" value="Cyclin_N"/>
</dbReference>
<evidence type="ECO:0000256" key="3">
    <source>
        <dbReference type="ARBA" id="ARBA00023306"/>
    </source>
</evidence>
<comment type="caution">
    <text evidence="10">The sequence shown here is derived from an EMBL/GenBank/DDBJ whole genome shotgun (WGS) entry which is preliminary data.</text>
</comment>
<evidence type="ECO:0000256" key="5">
    <source>
        <dbReference type="SAM" id="MobiDB-lite"/>
    </source>
</evidence>
<dbReference type="EMBL" id="VLTM01000007">
    <property type="protein sequence ID" value="KAA0166897.1"/>
    <property type="molecule type" value="Genomic_DNA"/>
</dbReference>
<evidence type="ECO:0000313" key="10">
    <source>
        <dbReference type="EMBL" id="KAA0166897.1"/>
    </source>
</evidence>
<evidence type="ECO:0000256" key="2">
    <source>
        <dbReference type="ARBA" id="ARBA00023127"/>
    </source>
</evidence>
<evidence type="ECO:0000313" key="14">
    <source>
        <dbReference type="Proteomes" id="UP000324907"/>
    </source>
</evidence>
<feature type="domain" description="Cyclin-like" evidence="6">
    <location>
        <begin position="222"/>
        <end position="303"/>
    </location>
</feature>
<evidence type="ECO:0000259" key="7">
    <source>
        <dbReference type="SMART" id="SM01332"/>
    </source>
</evidence>
<dbReference type="OrthoDB" id="5590282at2759"/>
<dbReference type="CDD" id="cd20507">
    <property type="entry name" value="CYCLIN_CCNB1-like_rpt1"/>
    <property type="match status" value="1"/>
</dbReference>
<dbReference type="InterPro" id="IPR048258">
    <property type="entry name" value="Cyclins_cyclin-box"/>
</dbReference>
<evidence type="ECO:0000313" key="12">
    <source>
        <dbReference type="Proteomes" id="UP000322899"/>
    </source>
</evidence>
<dbReference type="EMBL" id="VLTL01000022">
    <property type="protein sequence ID" value="KAA0169435.1"/>
    <property type="molecule type" value="Genomic_DNA"/>
</dbReference>
<dbReference type="InterPro" id="IPR004367">
    <property type="entry name" value="Cyclin_C-dom"/>
</dbReference>
<dbReference type="InterPro" id="IPR013763">
    <property type="entry name" value="Cyclin-like_dom"/>
</dbReference>
<accession>A0A5A8DQI9</accession>
<sequence>MASYKASTSYLSGAENAAGKAYGVTTRGAARRALGSISNGAGHSASSSSASEATTRVAPAAAAGSSSAGVLEADAAHSHDPQYFTDYVNEIHDHYRSVEERKTARHGYMAHQTDVNAKMRAILVDWLLEVHFKFKLLPETLYLTVNIIDRYLERKPVVRTKLQLVGVTAMLVASKYEEIYPPEVKDFVFITSNAYSHEEILDMEARMLNALRFEVTVPTAWIFLGRYCKVAMLDTRTKLLAQYYVERCLQEYDMLRFLPSLQASAAVHAAMRTLGTGTWTPTMVAYTGFTEADLAEPLAEVERYVCHHSASLKASRKKFGSKRFHDIASVGVACADGTIAGATAPRA</sequence>
<dbReference type="EMBL" id="VLTN01000013">
    <property type="protein sequence ID" value="KAA0154165.1"/>
    <property type="molecule type" value="Genomic_DNA"/>
</dbReference>
<keyword evidence="2 4" id="KW-0195">Cyclin</keyword>
<dbReference type="InterPro" id="IPR039361">
    <property type="entry name" value="Cyclin"/>
</dbReference>
<feature type="region of interest" description="Disordered" evidence="5">
    <location>
        <begin position="38"/>
        <end position="58"/>
    </location>
</feature>
<dbReference type="Proteomes" id="UP000322899">
    <property type="component" value="Unassembled WGS sequence"/>
</dbReference>
<dbReference type="GO" id="GO:0051301">
    <property type="term" value="P:cell division"/>
    <property type="evidence" value="ECO:0007669"/>
    <property type="project" value="UniProtKB-KW"/>
</dbReference>
<evidence type="ECO:0000313" key="11">
    <source>
        <dbReference type="EMBL" id="KAA0169435.1"/>
    </source>
</evidence>
<keyword evidence="13" id="KW-1185">Reference proteome</keyword>
<dbReference type="SUPFAM" id="SSF47954">
    <property type="entry name" value="Cyclin-like"/>
    <property type="match status" value="2"/>
</dbReference>
<comment type="similarity">
    <text evidence="4">Belongs to the cyclin family.</text>
</comment>
<dbReference type="AlphaFoldDB" id="A0A5A8DQI9"/>
<name>A0A5A8DQI9_CAFRO</name>
<dbReference type="Proteomes" id="UP000324907">
    <property type="component" value="Unassembled WGS sequence"/>
</dbReference>
<gene>
    <name evidence="9" type="ORF">FNF27_07528</name>
    <name evidence="11" type="ORF">FNF28_02047</name>
    <name evidence="8" type="ORF">FNF29_02785</name>
    <name evidence="10" type="ORF">FNF31_01272</name>
</gene>
<dbReference type="PANTHER" id="PTHR10177">
    <property type="entry name" value="CYCLINS"/>
    <property type="match status" value="1"/>
</dbReference>
<feature type="domain" description="Cyclin-like" evidence="6">
    <location>
        <begin position="125"/>
        <end position="209"/>
    </location>
</feature>
<dbReference type="SMART" id="SM01332">
    <property type="entry name" value="Cyclin_C"/>
    <property type="match status" value="1"/>
</dbReference>
<keyword evidence="1" id="KW-0132">Cell division</keyword>
<evidence type="ECO:0000313" key="15">
    <source>
        <dbReference type="Proteomes" id="UP000325113"/>
    </source>
</evidence>
<dbReference type="FunFam" id="1.10.472.10:FF:000001">
    <property type="entry name" value="G2/mitotic-specific cyclin"/>
    <property type="match status" value="1"/>
</dbReference>
<dbReference type="OMA" id="LLDYKCL"/>
<dbReference type="Gene3D" id="1.10.472.10">
    <property type="entry name" value="Cyclin-like"/>
    <property type="match status" value="2"/>
</dbReference>
<reference evidence="12 13" key="1">
    <citation type="submission" date="2019-07" db="EMBL/GenBank/DDBJ databases">
        <title>Genomes of Cafeteria roenbergensis.</title>
        <authorList>
            <person name="Fischer M.G."/>
            <person name="Hackl T."/>
            <person name="Roman M."/>
        </authorList>
    </citation>
    <scope>NUCLEOTIDE SEQUENCE [LARGE SCALE GENOMIC DNA]</scope>
    <source>
        <strain evidence="8 13">BVI</strain>
        <strain evidence="10 15">Cflag</strain>
        <strain evidence="9 12">E4-10P</strain>
        <strain evidence="11 14">RCC970-E3</strain>
    </source>
</reference>
<organism evidence="10 15">
    <name type="scientific">Cafeteria roenbergensis</name>
    <name type="common">Marine flagellate</name>
    <dbReference type="NCBI Taxonomy" id="33653"/>
    <lineage>
        <taxon>Eukaryota</taxon>
        <taxon>Sar</taxon>
        <taxon>Stramenopiles</taxon>
        <taxon>Bigyra</taxon>
        <taxon>Opalozoa</taxon>
        <taxon>Bicosoecida</taxon>
        <taxon>Cafeteriaceae</taxon>
        <taxon>Cafeteria</taxon>
    </lineage>
</organism>
<proteinExistence type="inferred from homology"/>
<dbReference type="SMART" id="SM00385">
    <property type="entry name" value="CYCLIN"/>
    <property type="match status" value="2"/>
</dbReference>
<dbReference type="PROSITE" id="PS00292">
    <property type="entry name" value="CYCLINS"/>
    <property type="match status" value="1"/>
</dbReference>
<keyword evidence="3" id="KW-0131">Cell cycle</keyword>
<evidence type="ECO:0000313" key="13">
    <source>
        <dbReference type="Proteomes" id="UP000323011"/>
    </source>
</evidence>
<evidence type="ECO:0000259" key="6">
    <source>
        <dbReference type="SMART" id="SM00385"/>
    </source>
</evidence>
<dbReference type="EMBL" id="VLTO01000088">
    <property type="protein sequence ID" value="KAA0166366.1"/>
    <property type="molecule type" value="Genomic_DNA"/>
</dbReference>
<evidence type="ECO:0000256" key="1">
    <source>
        <dbReference type="ARBA" id="ARBA00022618"/>
    </source>
</evidence>
<dbReference type="InterPro" id="IPR036915">
    <property type="entry name" value="Cyclin-like_sf"/>
</dbReference>
<protein>
    <submittedName>
        <fullName evidence="10">Uncharacterized protein</fullName>
    </submittedName>
</protein>
<evidence type="ECO:0000313" key="9">
    <source>
        <dbReference type="EMBL" id="KAA0166366.1"/>
    </source>
</evidence>
<dbReference type="Proteomes" id="UP000323011">
    <property type="component" value="Unassembled WGS sequence"/>
</dbReference>
<feature type="domain" description="Cyclin C-terminal" evidence="7">
    <location>
        <begin position="218"/>
        <end position="333"/>
    </location>
</feature>
<dbReference type="Pfam" id="PF00134">
    <property type="entry name" value="Cyclin_N"/>
    <property type="match status" value="1"/>
</dbReference>
<evidence type="ECO:0000313" key="8">
    <source>
        <dbReference type="EMBL" id="KAA0154165.1"/>
    </source>
</evidence>
<dbReference type="Pfam" id="PF02984">
    <property type="entry name" value="Cyclin_C"/>
    <property type="match status" value="1"/>
</dbReference>
<evidence type="ECO:0000256" key="4">
    <source>
        <dbReference type="RuleBase" id="RU000383"/>
    </source>
</evidence>